<evidence type="ECO:0000256" key="1">
    <source>
        <dbReference type="SAM" id="Phobius"/>
    </source>
</evidence>
<evidence type="ECO:0000313" key="2">
    <source>
        <dbReference type="EMBL" id="SEG18058.1"/>
    </source>
</evidence>
<feature type="transmembrane region" description="Helical" evidence="1">
    <location>
        <begin position="51"/>
        <end position="70"/>
    </location>
</feature>
<dbReference type="EMBL" id="FNVS01000018">
    <property type="protein sequence ID" value="SEG18058.1"/>
    <property type="molecule type" value="Genomic_DNA"/>
</dbReference>
<evidence type="ECO:0000313" key="3">
    <source>
        <dbReference type="Proteomes" id="UP000236725"/>
    </source>
</evidence>
<feature type="transmembrane region" description="Helical" evidence="1">
    <location>
        <begin position="76"/>
        <end position="95"/>
    </location>
</feature>
<dbReference type="AlphaFoldDB" id="A0A8G2BYD3"/>
<comment type="caution">
    <text evidence="2">The sequence shown here is derived from an EMBL/GenBank/DDBJ whole genome shotgun (WGS) entry which is preliminary data.</text>
</comment>
<gene>
    <name evidence="2" type="ORF">SAMN05444001_11860</name>
</gene>
<organism evidence="2 3">
    <name type="scientific">Parabacteroides chinchillae</name>
    <dbReference type="NCBI Taxonomy" id="871327"/>
    <lineage>
        <taxon>Bacteria</taxon>
        <taxon>Pseudomonadati</taxon>
        <taxon>Bacteroidota</taxon>
        <taxon>Bacteroidia</taxon>
        <taxon>Bacteroidales</taxon>
        <taxon>Tannerellaceae</taxon>
        <taxon>Parabacteroides</taxon>
    </lineage>
</organism>
<keyword evidence="1" id="KW-1133">Transmembrane helix</keyword>
<sequence length="121" mass="13471">MFLDISLGYIDECCLGYTFYHPNQNAFKSAADGVVIYAQNWKTLLKGAAKITVVVILSFVVVLLVSFILFGGLFSLFGWSSFIALVVSVLLAYTVKYAFIDSWILVKIISYYSSCICHISI</sequence>
<reference evidence="2 3" key="1">
    <citation type="submission" date="2016-10" db="EMBL/GenBank/DDBJ databases">
        <authorList>
            <person name="Varghese N."/>
            <person name="Submissions S."/>
        </authorList>
    </citation>
    <scope>NUCLEOTIDE SEQUENCE [LARGE SCALE GENOMIC DNA]</scope>
    <source>
        <strain evidence="2 3">DSM 29073</strain>
    </source>
</reference>
<keyword evidence="3" id="KW-1185">Reference proteome</keyword>
<dbReference type="Proteomes" id="UP000236725">
    <property type="component" value="Unassembled WGS sequence"/>
</dbReference>
<protein>
    <submittedName>
        <fullName evidence="2">Uncharacterized protein</fullName>
    </submittedName>
</protein>
<proteinExistence type="predicted"/>
<name>A0A8G2BYD3_9BACT</name>
<keyword evidence="1" id="KW-0812">Transmembrane</keyword>
<accession>A0A8G2BYD3</accession>
<keyword evidence="1" id="KW-0472">Membrane</keyword>